<dbReference type="SUPFAM" id="SSF55469">
    <property type="entry name" value="FMN-dependent nitroreductase-like"/>
    <property type="match status" value="1"/>
</dbReference>
<dbReference type="CDD" id="cd02136">
    <property type="entry name" value="PnbA_NfnB-like"/>
    <property type="match status" value="1"/>
</dbReference>
<dbReference type="AlphaFoldDB" id="A0A4R1GG17"/>
<dbReference type="GO" id="GO:0016491">
    <property type="term" value="F:oxidoreductase activity"/>
    <property type="evidence" value="ECO:0007669"/>
    <property type="project" value="UniProtKB-KW"/>
</dbReference>
<dbReference type="Proteomes" id="UP000294546">
    <property type="component" value="Unassembled WGS sequence"/>
</dbReference>
<dbReference type="Gene3D" id="3.40.109.10">
    <property type="entry name" value="NADH Oxidase"/>
    <property type="match status" value="1"/>
</dbReference>
<evidence type="ECO:0000313" key="4">
    <source>
        <dbReference type="EMBL" id="TCK06968.1"/>
    </source>
</evidence>
<comment type="similarity">
    <text evidence="1">Belongs to the nitroreductase family.</text>
</comment>
<protein>
    <submittedName>
        <fullName evidence="4">Nitroreductase</fullName>
    </submittedName>
</protein>
<dbReference type="RefSeq" id="WP_132290752.1">
    <property type="nucleotide sequence ID" value="NZ_SMFU01000008.1"/>
</dbReference>
<dbReference type="PANTHER" id="PTHR43673:SF10">
    <property type="entry name" value="NADH DEHYDROGENASE_NAD(P)H NITROREDUCTASE XCC3605-RELATED"/>
    <property type="match status" value="1"/>
</dbReference>
<evidence type="ECO:0000313" key="5">
    <source>
        <dbReference type="Proteomes" id="UP000294546"/>
    </source>
</evidence>
<reference evidence="4 5" key="1">
    <citation type="submission" date="2019-03" db="EMBL/GenBank/DDBJ databases">
        <title>Genomic Encyclopedia of Archaeal and Bacterial Type Strains, Phase II (KMG-II): from individual species to whole genera.</title>
        <authorList>
            <person name="Goeker M."/>
        </authorList>
    </citation>
    <scope>NUCLEOTIDE SEQUENCE [LARGE SCALE GENOMIC DNA]</scope>
    <source>
        <strain evidence="4 5">DSM 27697</strain>
    </source>
</reference>
<dbReference type="OrthoDB" id="9784375at2"/>
<sequence length="220" mass="24998">MNVDTAIINRRTIRAFTDRPVADELLREILTLAARAPSNGNLQPWKLYVLTGEKLERLKLNMLDRLESGAPMDTPEYEVYPRPLPELYNERRKEVGEDLYRLIGIARDDKQGRHAQFAKNSQLFGASVGIFAYIDRRLGPGQWMDLGMYLQNLMLLAESRGLGTCAQGYWSFFHTSVNEVTQAPPELMLACGLALGYVDEEEQINSLRASRVPLEEFAVF</sequence>
<comment type="caution">
    <text evidence="4">The sequence shown here is derived from an EMBL/GenBank/DDBJ whole genome shotgun (WGS) entry which is preliminary data.</text>
</comment>
<proteinExistence type="inferred from homology"/>
<accession>A0A4R1GG17</accession>
<dbReference type="EMBL" id="SMFU01000008">
    <property type="protein sequence ID" value="TCK06968.1"/>
    <property type="molecule type" value="Genomic_DNA"/>
</dbReference>
<dbReference type="Pfam" id="PF00881">
    <property type="entry name" value="Nitroreductase"/>
    <property type="match status" value="1"/>
</dbReference>
<dbReference type="InterPro" id="IPR000415">
    <property type="entry name" value="Nitroreductase-like"/>
</dbReference>
<name>A0A4R1GG17_9GAMM</name>
<evidence type="ECO:0000256" key="1">
    <source>
        <dbReference type="ARBA" id="ARBA00007118"/>
    </source>
</evidence>
<evidence type="ECO:0000259" key="3">
    <source>
        <dbReference type="Pfam" id="PF00881"/>
    </source>
</evidence>
<keyword evidence="2" id="KW-0560">Oxidoreductase</keyword>
<gene>
    <name evidence="4" type="ORF">CLV83_1818</name>
</gene>
<dbReference type="PANTHER" id="PTHR43673">
    <property type="entry name" value="NAD(P)H NITROREDUCTASE YDGI-RELATED"/>
    <property type="match status" value="1"/>
</dbReference>
<feature type="domain" description="Nitroreductase" evidence="3">
    <location>
        <begin position="8"/>
        <end position="197"/>
    </location>
</feature>
<evidence type="ECO:0000256" key="2">
    <source>
        <dbReference type="ARBA" id="ARBA00023002"/>
    </source>
</evidence>
<dbReference type="InterPro" id="IPR029479">
    <property type="entry name" value="Nitroreductase"/>
</dbReference>
<organism evidence="4 5">
    <name type="scientific">Marinobacterium mangrovicola</name>
    <dbReference type="NCBI Taxonomy" id="1476959"/>
    <lineage>
        <taxon>Bacteria</taxon>
        <taxon>Pseudomonadati</taxon>
        <taxon>Pseudomonadota</taxon>
        <taxon>Gammaproteobacteria</taxon>
        <taxon>Oceanospirillales</taxon>
        <taxon>Oceanospirillaceae</taxon>
        <taxon>Marinobacterium</taxon>
    </lineage>
</organism>
<keyword evidence="5" id="KW-1185">Reference proteome</keyword>